<dbReference type="EMBL" id="SGIS01000043">
    <property type="protein sequence ID" value="RZF60944.1"/>
    <property type="molecule type" value="Genomic_DNA"/>
</dbReference>
<dbReference type="AlphaFoldDB" id="A0A4Q6XTZ8"/>
<proteinExistence type="predicted"/>
<dbReference type="Proteomes" id="UP000292085">
    <property type="component" value="Unassembled WGS sequence"/>
</dbReference>
<dbReference type="RefSeq" id="WP_130159924.1">
    <property type="nucleotide sequence ID" value="NZ_SGIS01000043.1"/>
</dbReference>
<gene>
    <name evidence="2" type="ORF">EWE75_20310</name>
</gene>
<protein>
    <submittedName>
        <fullName evidence="2">Uncharacterized protein</fullName>
    </submittedName>
</protein>
<organism evidence="2 3">
    <name type="scientific">Sphingomonas populi</name>
    <dbReference type="NCBI Taxonomy" id="2484750"/>
    <lineage>
        <taxon>Bacteria</taxon>
        <taxon>Pseudomonadati</taxon>
        <taxon>Pseudomonadota</taxon>
        <taxon>Alphaproteobacteria</taxon>
        <taxon>Sphingomonadales</taxon>
        <taxon>Sphingomonadaceae</taxon>
        <taxon>Sphingomonas</taxon>
    </lineage>
</organism>
<evidence type="ECO:0000313" key="2">
    <source>
        <dbReference type="EMBL" id="RZF60944.1"/>
    </source>
</evidence>
<reference evidence="2 3" key="1">
    <citation type="submission" date="2019-02" db="EMBL/GenBank/DDBJ databases">
        <authorList>
            <person name="Li Y."/>
        </authorList>
    </citation>
    <scope>NUCLEOTIDE SEQUENCE [LARGE SCALE GENOMIC DNA]</scope>
    <source>
        <strain evidence="2 3">3-7</strain>
    </source>
</reference>
<evidence type="ECO:0000256" key="1">
    <source>
        <dbReference type="SAM" id="SignalP"/>
    </source>
</evidence>
<dbReference type="SUPFAM" id="SSF51445">
    <property type="entry name" value="(Trans)glycosidases"/>
    <property type="match status" value="1"/>
</dbReference>
<dbReference type="OrthoDB" id="9807519at2"/>
<name>A0A4Q6XTZ8_9SPHN</name>
<evidence type="ECO:0000313" key="3">
    <source>
        <dbReference type="Proteomes" id="UP000292085"/>
    </source>
</evidence>
<dbReference type="InterPro" id="IPR013785">
    <property type="entry name" value="Aldolase_TIM"/>
</dbReference>
<dbReference type="InterPro" id="IPR017853">
    <property type="entry name" value="GH"/>
</dbReference>
<dbReference type="Gene3D" id="3.20.20.70">
    <property type="entry name" value="Aldolase class I"/>
    <property type="match status" value="1"/>
</dbReference>
<keyword evidence="3" id="KW-1185">Reference proteome</keyword>
<keyword evidence="1" id="KW-0732">Signal</keyword>
<comment type="caution">
    <text evidence="2">The sequence shown here is derived from an EMBL/GenBank/DDBJ whole genome shotgun (WGS) entry which is preliminary data.</text>
</comment>
<feature type="signal peptide" evidence="1">
    <location>
        <begin position="1"/>
        <end position="43"/>
    </location>
</feature>
<accession>A0A4Q6XTZ8</accession>
<sequence length="106" mass="11917">MRLKQATEKSMKKRNRIPGAARKRAIQALASALLAACALPARAQVDPLAPTGRFSIYQTKAAQTPPMGWNPWNAFHTDVDEAKIRAVARDRRYRAGPERLSIHQRR</sequence>
<feature type="chain" id="PRO_5021004958" evidence="1">
    <location>
        <begin position="44"/>
        <end position="106"/>
    </location>
</feature>